<dbReference type="AlphaFoldDB" id="A0A059E9I9"/>
<organism evidence="2 3">
    <name type="scientific">Hyphomonas atlantica</name>
    <dbReference type="NCBI Taxonomy" id="1280948"/>
    <lineage>
        <taxon>Bacteria</taxon>
        <taxon>Pseudomonadati</taxon>
        <taxon>Pseudomonadota</taxon>
        <taxon>Alphaproteobacteria</taxon>
        <taxon>Hyphomonadales</taxon>
        <taxon>Hyphomonadaceae</taxon>
        <taxon>Hyphomonas</taxon>
    </lineage>
</organism>
<keyword evidence="1" id="KW-1133">Transmembrane helix</keyword>
<gene>
    <name evidence="2" type="ORF">HY36_13425</name>
</gene>
<dbReference type="EMBL" id="AWFH01000004">
    <property type="protein sequence ID" value="KCZ64346.1"/>
    <property type="molecule type" value="Genomic_DNA"/>
</dbReference>
<dbReference type="Proteomes" id="UP000024547">
    <property type="component" value="Unassembled WGS sequence"/>
</dbReference>
<proteinExistence type="predicted"/>
<accession>A0A059E9I9</accession>
<evidence type="ECO:0000313" key="3">
    <source>
        <dbReference type="Proteomes" id="UP000024547"/>
    </source>
</evidence>
<reference evidence="2 3" key="1">
    <citation type="journal article" date="2014" name="Antonie Van Leeuwenhoek">
        <title>Hyphomonas beringensis sp. nov. and Hyphomonas chukchiensis sp. nov., isolated from surface seawater of the Bering Sea and Chukchi Sea.</title>
        <authorList>
            <person name="Li C."/>
            <person name="Lai Q."/>
            <person name="Li G."/>
            <person name="Dong C."/>
            <person name="Wang J."/>
            <person name="Liao Y."/>
            <person name="Shao Z."/>
        </authorList>
    </citation>
    <scope>NUCLEOTIDE SEQUENCE [LARGE SCALE GENOMIC DNA]</scope>
    <source>
        <strain evidence="2 3">22II1-22F38</strain>
    </source>
</reference>
<protein>
    <submittedName>
        <fullName evidence="2">Uncharacterized protein</fullName>
    </submittedName>
</protein>
<name>A0A059E9I9_9PROT</name>
<keyword evidence="1" id="KW-0472">Membrane</keyword>
<keyword evidence="1" id="KW-0812">Transmembrane</keyword>
<dbReference type="PATRIC" id="fig|1280948.3.peg.925"/>
<evidence type="ECO:0000313" key="2">
    <source>
        <dbReference type="EMBL" id="KCZ64346.1"/>
    </source>
</evidence>
<comment type="caution">
    <text evidence="2">The sequence shown here is derived from an EMBL/GenBank/DDBJ whole genome shotgun (WGS) entry which is preliminary data.</text>
</comment>
<feature type="transmembrane region" description="Helical" evidence="1">
    <location>
        <begin position="12"/>
        <end position="33"/>
    </location>
</feature>
<keyword evidence="3" id="KW-1185">Reference proteome</keyword>
<sequence length="37" mass="3849">MTLSKTEARQSLVALLAALPVAVAILAATYSLAEYVV</sequence>
<evidence type="ECO:0000256" key="1">
    <source>
        <dbReference type="SAM" id="Phobius"/>
    </source>
</evidence>